<evidence type="ECO:0000256" key="1">
    <source>
        <dbReference type="SAM" id="MobiDB-lite"/>
    </source>
</evidence>
<reference evidence="2" key="1">
    <citation type="submission" date="2022-03" db="EMBL/GenBank/DDBJ databases">
        <authorList>
            <person name="Sayadi A."/>
        </authorList>
    </citation>
    <scope>NUCLEOTIDE SEQUENCE</scope>
</reference>
<feature type="region of interest" description="Disordered" evidence="1">
    <location>
        <begin position="32"/>
        <end position="69"/>
    </location>
</feature>
<dbReference type="OrthoDB" id="6780940at2759"/>
<protein>
    <submittedName>
        <fullName evidence="2">Uncharacterized protein</fullName>
    </submittedName>
</protein>
<gene>
    <name evidence="2" type="ORF">ACAOBT_LOCUS11153</name>
</gene>
<sequence length="69" mass="8013">MHRQCVPKGHHKHMPQLGDDDLFICHDCYKEESEDEEERSSECSGLNDRESRNSDGGEQAIRMVPDRKI</sequence>
<dbReference type="EMBL" id="CAKOFQ010006826">
    <property type="protein sequence ID" value="CAH1974520.1"/>
    <property type="molecule type" value="Genomic_DNA"/>
</dbReference>
<name>A0A9P0KJS1_ACAOB</name>
<proteinExistence type="predicted"/>
<evidence type="ECO:0000313" key="2">
    <source>
        <dbReference type="EMBL" id="CAH1974520.1"/>
    </source>
</evidence>
<organism evidence="2 3">
    <name type="scientific">Acanthoscelides obtectus</name>
    <name type="common">Bean weevil</name>
    <name type="synonym">Bruchus obtectus</name>
    <dbReference type="NCBI Taxonomy" id="200917"/>
    <lineage>
        <taxon>Eukaryota</taxon>
        <taxon>Metazoa</taxon>
        <taxon>Ecdysozoa</taxon>
        <taxon>Arthropoda</taxon>
        <taxon>Hexapoda</taxon>
        <taxon>Insecta</taxon>
        <taxon>Pterygota</taxon>
        <taxon>Neoptera</taxon>
        <taxon>Endopterygota</taxon>
        <taxon>Coleoptera</taxon>
        <taxon>Polyphaga</taxon>
        <taxon>Cucujiformia</taxon>
        <taxon>Chrysomeloidea</taxon>
        <taxon>Chrysomelidae</taxon>
        <taxon>Bruchinae</taxon>
        <taxon>Bruchini</taxon>
        <taxon>Acanthoscelides</taxon>
    </lineage>
</organism>
<dbReference type="AlphaFoldDB" id="A0A9P0KJS1"/>
<dbReference type="Proteomes" id="UP001152888">
    <property type="component" value="Unassembled WGS sequence"/>
</dbReference>
<evidence type="ECO:0000313" key="3">
    <source>
        <dbReference type="Proteomes" id="UP001152888"/>
    </source>
</evidence>
<comment type="caution">
    <text evidence="2">The sequence shown here is derived from an EMBL/GenBank/DDBJ whole genome shotgun (WGS) entry which is preliminary data.</text>
</comment>
<keyword evidence="3" id="KW-1185">Reference proteome</keyword>
<accession>A0A9P0KJS1</accession>